<name>A0A917CTV7_9BACL</name>
<evidence type="ECO:0000313" key="3">
    <source>
        <dbReference type="Proteomes" id="UP000644756"/>
    </source>
</evidence>
<evidence type="ECO:0000313" key="2">
    <source>
        <dbReference type="EMBL" id="GGF98687.1"/>
    </source>
</evidence>
<comment type="caution">
    <text evidence="2">The sequence shown here is derived from an EMBL/GenBank/DDBJ whole genome shotgun (WGS) entry which is preliminary data.</text>
</comment>
<keyword evidence="3" id="KW-1185">Reference proteome</keyword>
<proteinExistence type="predicted"/>
<dbReference type="AlphaFoldDB" id="A0A917CTV7"/>
<feature type="compositionally biased region" description="Basic residues" evidence="1">
    <location>
        <begin position="29"/>
        <end position="39"/>
    </location>
</feature>
<gene>
    <name evidence="2" type="ORF">GCM10010916_14910</name>
</gene>
<accession>A0A917CTV7</accession>
<dbReference type="Proteomes" id="UP000644756">
    <property type="component" value="Unassembled WGS sequence"/>
</dbReference>
<evidence type="ECO:0000256" key="1">
    <source>
        <dbReference type="SAM" id="MobiDB-lite"/>
    </source>
</evidence>
<sequence length="90" mass="10054">MIKRKKSADVPAKAAGGRKTITRNGTKTTVKKITKRGRRTTFKRRKIPVKQNVSYNKAYDAGFDEAYNEGFDVGYAEGLQAGHQEAYKGE</sequence>
<dbReference type="RefSeq" id="WP_188530432.1">
    <property type="nucleotide sequence ID" value="NZ_BMGR01000004.1"/>
</dbReference>
<reference evidence="2" key="1">
    <citation type="journal article" date="2014" name="Int. J. Syst. Evol. Microbiol.">
        <title>Complete genome sequence of Corynebacterium casei LMG S-19264T (=DSM 44701T), isolated from a smear-ripened cheese.</title>
        <authorList>
            <consortium name="US DOE Joint Genome Institute (JGI-PGF)"/>
            <person name="Walter F."/>
            <person name="Albersmeier A."/>
            <person name="Kalinowski J."/>
            <person name="Ruckert C."/>
        </authorList>
    </citation>
    <scope>NUCLEOTIDE SEQUENCE</scope>
    <source>
        <strain evidence="2">CGMCC 1.12987</strain>
    </source>
</reference>
<dbReference type="EMBL" id="BMGR01000004">
    <property type="protein sequence ID" value="GGF98687.1"/>
    <property type="molecule type" value="Genomic_DNA"/>
</dbReference>
<organism evidence="2 3">
    <name type="scientific">Paenibacillus abyssi</name>
    <dbReference type="NCBI Taxonomy" id="1340531"/>
    <lineage>
        <taxon>Bacteria</taxon>
        <taxon>Bacillati</taxon>
        <taxon>Bacillota</taxon>
        <taxon>Bacilli</taxon>
        <taxon>Bacillales</taxon>
        <taxon>Paenibacillaceae</taxon>
        <taxon>Paenibacillus</taxon>
    </lineage>
</organism>
<reference evidence="2" key="2">
    <citation type="submission" date="2020-09" db="EMBL/GenBank/DDBJ databases">
        <authorList>
            <person name="Sun Q."/>
            <person name="Zhou Y."/>
        </authorList>
    </citation>
    <scope>NUCLEOTIDE SEQUENCE</scope>
    <source>
        <strain evidence="2">CGMCC 1.12987</strain>
    </source>
</reference>
<feature type="region of interest" description="Disordered" evidence="1">
    <location>
        <begin position="1"/>
        <end position="39"/>
    </location>
</feature>
<protein>
    <submittedName>
        <fullName evidence="2">Uncharacterized protein</fullName>
    </submittedName>
</protein>